<evidence type="ECO:0000313" key="11">
    <source>
        <dbReference type="Proteomes" id="UP000694425"/>
    </source>
</evidence>
<dbReference type="GO" id="GO:0034451">
    <property type="term" value="C:centriolar satellite"/>
    <property type="evidence" value="ECO:0007669"/>
    <property type="project" value="TreeGrafter"/>
</dbReference>
<keyword evidence="4" id="KW-0963">Cytoplasm</keyword>
<protein>
    <recommendedName>
        <fullName evidence="3">Centrosomal protein of 162 kDa</fullName>
    </recommendedName>
</protein>
<reference evidence="10" key="1">
    <citation type="submission" date="2025-08" db="UniProtKB">
        <authorList>
            <consortium name="Ensembl"/>
        </authorList>
    </citation>
    <scope>IDENTIFICATION</scope>
</reference>
<dbReference type="GO" id="GO:0005654">
    <property type="term" value="C:nucleoplasm"/>
    <property type="evidence" value="ECO:0007669"/>
    <property type="project" value="TreeGrafter"/>
</dbReference>
<feature type="region of interest" description="Disordered" evidence="9">
    <location>
        <begin position="19"/>
        <end position="42"/>
    </location>
</feature>
<evidence type="ECO:0000256" key="3">
    <source>
        <dbReference type="ARBA" id="ARBA00021406"/>
    </source>
</evidence>
<reference evidence="10" key="2">
    <citation type="submission" date="2025-09" db="UniProtKB">
        <authorList>
            <consortium name="Ensembl"/>
        </authorList>
    </citation>
    <scope>IDENTIFICATION</scope>
</reference>
<evidence type="ECO:0000313" key="10">
    <source>
        <dbReference type="Ensembl" id="ENSNVIP00000004256.1"/>
    </source>
</evidence>
<feature type="compositionally biased region" description="Basic and acidic residues" evidence="9">
    <location>
        <begin position="175"/>
        <end position="188"/>
    </location>
</feature>
<dbReference type="Ensembl" id="ENSNVIT00000005022.1">
    <property type="protein sequence ID" value="ENSNVIP00000004256.1"/>
    <property type="gene ID" value="ENSNVIG00000003433.1"/>
</dbReference>
<name>A0A8C7AC73_NEOVI</name>
<feature type="compositionally biased region" description="Polar residues" evidence="9">
    <location>
        <begin position="497"/>
        <end position="519"/>
    </location>
</feature>
<dbReference type="GO" id="GO:0060271">
    <property type="term" value="P:cilium assembly"/>
    <property type="evidence" value="ECO:0007669"/>
    <property type="project" value="TreeGrafter"/>
</dbReference>
<proteinExistence type="inferred from homology"/>
<feature type="region of interest" description="Disordered" evidence="9">
    <location>
        <begin position="168"/>
        <end position="229"/>
    </location>
</feature>
<feature type="compositionally biased region" description="Acidic residues" evidence="9">
    <location>
        <begin position="191"/>
        <end position="202"/>
    </location>
</feature>
<evidence type="ECO:0000256" key="8">
    <source>
        <dbReference type="ARBA" id="ARBA00023212"/>
    </source>
</evidence>
<feature type="compositionally biased region" description="Basic and acidic residues" evidence="9">
    <location>
        <begin position="211"/>
        <end position="229"/>
    </location>
</feature>
<organism evidence="10 11">
    <name type="scientific">Neovison vison</name>
    <name type="common">American mink</name>
    <name type="synonym">Mustela vison</name>
    <dbReference type="NCBI Taxonomy" id="452646"/>
    <lineage>
        <taxon>Eukaryota</taxon>
        <taxon>Metazoa</taxon>
        <taxon>Chordata</taxon>
        <taxon>Craniata</taxon>
        <taxon>Vertebrata</taxon>
        <taxon>Euteleostomi</taxon>
        <taxon>Mammalia</taxon>
        <taxon>Eutheria</taxon>
        <taxon>Laurasiatheria</taxon>
        <taxon>Carnivora</taxon>
        <taxon>Caniformia</taxon>
        <taxon>Musteloidea</taxon>
        <taxon>Mustelidae</taxon>
        <taxon>Mustelinae</taxon>
        <taxon>Neogale</taxon>
    </lineage>
</organism>
<feature type="compositionally biased region" description="Basic residues" evidence="9">
    <location>
        <begin position="479"/>
        <end position="494"/>
    </location>
</feature>
<evidence type="ECO:0000256" key="1">
    <source>
        <dbReference type="ARBA" id="ARBA00004114"/>
    </source>
</evidence>
<dbReference type="AlphaFoldDB" id="A0A8C7AC73"/>
<dbReference type="GO" id="GO:0005879">
    <property type="term" value="C:axonemal microtubule"/>
    <property type="evidence" value="ECO:0007669"/>
    <property type="project" value="TreeGrafter"/>
</dbReference>
<keyword evidence="5" id="KW-0493">Microtubule</keyword>
<sequence>MARYSKEELDEEFEQFMKELSDDSFENSNKTPRQPKREVKKKDAVPWWITEDDFEDGGLLGTNVSYLKAKKPSQPITEVEEESAERIQFLQSSGTSILSIDSLETNEIVVSELNHSVLALGLDTLEEQEEKEQFFARLEEGLTSSIDYSRLNKELDSNDSTQFTALRNQDNVDLSEDKHENESKHELAENYSDDFEGEEDIDAPLATQEETNTKENPKSEKLHIPKQEEEKTGMLANVVLLDSLDSVADVNLDEQDRAAKPEALPEMADNEMTGTGKGYKKYNKKLEGIHYKYSLALGLGDSKRQRIEQVLLGSIINSVGDMVREKCEASDLLVSSQSHVPTAFSILKNISLSFFSNSGHDLRFYSYKKLADRKETGFVSPLPLKMSPNVISQEPRNANQFFDRNEENVVLQKTTNKSIENGHPGVNTTEEHIDKMYLDILRKKLSVGPSLLLQEDKINKNFRQLTSGEEGTITGKQVPYKKAKSAPPLLKRKPQSGLYSSVRSSGYGQPSSPFKTFSTLEKKTSKDIMKSKNLRSIPTSNQVRKKGNYMLFS</sequence>
<keyword evidence="11" id="KW-1185">Reference proteome</keyword>
<comment type="subcellular location">
    <subcellularLocation>
        <location evidence="1">Cytoplasm</location>
        <location evidence="1">Cytoskeleton</location>
        <location evidence="1">Microtubule organizing center</location>
        <location evidence="1">Centrosome</location>
        <location evidence="1">Centriole</location>
    </subcellularLocation>
</comment>
<dbReference type="InterPro" id="IPR038774">
    <property type="entry name" value="CEP162-like"/>
</dbReference>
<keyword evidence="6" id="KW-0970">Cilium biogenesis/degradation</keyword>
<dbReference type="GO" id="GO:0005814">
    <property type="term" value="C:centriole"/>
    <property type="evidence" value="ECO:0007669"/>
    <property type="project" value="UniProtKB-SubCell"/>
</dbReference>
<accession>A0A8C7AC73</accession>
<comment type="similarity">
    <text evidence="2">Belongs to the CEP162 family.</text>
</comment>
<evidence type="ECO:0000256" key="4">
    <source>
        <dbReference type="ARBA" id="ARBA00022490"/>
    </source>
</evidence>
<dbReference type="Proteomes" id="UP000694425">
    <property type="component" value="Unplaced"/>
</dbReference>
<keyword evidence="8" id="KW-0206">Cytoskeleton</keyword>
<feature type="region of interest" description="Disordered" evidence="9">
    <location>
        <begin position="469"/>
        <end position="519"/>
    </location>
</feature>
<dbReference type="PANTHER" id="PTHR34031">
    <property type="entry name" value="CENTROSOMAL PROTEIN OF 162 KDA"/>
    <property type="match status" value="1"/>
</dbReference>
<dbReference type="GeneTree" id="ENSGT01030000237671"/>
<evidence type="ECO:0000256" key="6">
    <source>
        <dbReference type="ARBA" id="ARBA00022794"/>
    </source>
</evidence>
<evidence type="ECO:0000256" key="7">
    <source>
        <dbReference type="ARBA" id="ARBA00023054"/>
    </source>
</evidence>
<evidence type="ECO:0000256" key="2">
    <source>
        <dbReference type="ARBA" id="ARBA00009485"/>
    </source>
</evidence>
<dbReference type="PANTHER" id="PTHR34031:SF1">
    <property type="entry name" value="CENTROSOMAL PROTEIN OF 162 KDA"/>
    <property type="match status" value="1"/>
</dbReference>
<evidence type="ECO:0000256" key="9">
    <source>
        <dbReference type="SAM" id="MobiDB-lite"/>
    </source>
</evidence>
<evidence type="ECO:0000256" key="5">
    <source>
        <dbReference type="ARBA" id="ARBA00022701"/>
    </source>
</evidence>
<keyword evidence="7" id="KW-0175">Coiled coil</keyword>